<dbReference type="Gene3D" id="2.60.40.10">
    <property type="entry name" value="Immunoglobulins"/>
    <property type="match status" value="5"/>
</dbReference>
<keyword evidence="2" id="KW-0732">Signal</keyword>
<dbReference type="Pfam" id="PF17967">
    <property type="entry name" value="Pullulanase_N2"/>
    <property type="match status" value="1"/>
</dbReference>
<dbReference type="Pfam" id="PF00128">
    <property type="entry name" value="Alpha-amylase"/>
    <property type="match status" value="1"/>
</dbReference>
<feature type="chain" id="PRO_5047353767" evidence="2">
    <location>
        <begin position="32"/>
        <end position="1910"/>
    </location>
</feature>
<dbReference type="SUPFAM" id="SSF81296">
    <property type="entry name" value="E set domains"/>
    <property type="match status" value="2"/>
</dbReference>
<accession>A0ABZ3C9E7</accession>
<protein>
    <submittedName>
        <fullName evidence="4">Pullulanase-type alpha-1,6-glucosidase</fullName>
    </submittedName>
</protein>
<dbReference type="CDD" id="cd12962">
    <property type="entry name" value="X25_BaPul_like"/>
    <property type="match status" value="3"/>
</dbReference>
<comment type="similarity">
    <text evidence="1">Belongs to the glycosyl hydrolase 13 family.</text>
</comment>
<organism evidence="4 5">
    <name type="scientific">Propioniciclava soli</name>
    <dbReference type="NCBI Taxonomy" id="2775081"/>
    <lineage>
        <taxon>Bacteria</taxon>
        <taxon>Bacillati</taxon>
        <taxon>Actinomycetota</taxon>
        <taxon>Actinomycetes</taxon>
        <taxon>Propionibacteriales</taxon>
        <taxon>Propionibacteriaceae</taxon>
        <taxon>Propioniciclava</taxon>
    </lineage>
</organism>
<dbReference type="InterPro" id="IPR024561">
    <property type="entry name" value="Pullul_strch_C"/>
</dbReference>
<dbReference type="Gene3D" id="2.60.40.1180">
    <property type="entry name" value="Golgi alpha-mannosidase II"/>
    <property type="match status" value="2"/>
</dbReference>
<dbReference type="Gene3D" id="2.60.40.1130">
    <property type="entry name" value="Rab geranylgeranyltransferase alpha-subunit, insert domain"/>
    <property type="match status" value="1"/>
</dbReference>
<keyword evidence="5" id="KW-1185">Reference proteome</keyword>
<feature type="signal peptide" evidence="2">
    <location>
        <begin position="1"/>
        <end position="31"/>
    </location>
</feature>
<dbReference type="RefSeq" id="WP_342372965.1">
    <property type="nucleotide sequence ID" value="NZ_CP115965.1"/>
</dbReference>
<proteinExistence type="inferred from homology"/>
<dbReference type="SMART" id="SM00642">
    <property type="entry name" value="Aamy"/>
    <property type="match status" value="1"/>
</dbReference>
<dbReference type="InterPro" id="IPR040671">
    <property type="entry name" value="Pullulanase_N2"/>
</dbReference>
<dbReference type="Pfam" id="PF22058">
    <property type="entry name" value="X25_BaPul_like"/>
    <property type="match status" value="3"/>
</dbReference>
<evidence type="ECO:0000256" key="1">
    <source>
        <dbReference type="ARBA" id="ARBA00008061"/>
    </source>
</evidence>
<dbReference type="PANTHER" id="PTHR43002">
    <property type="entry name" value="GLYCOGEN DEBRANCHING ENZYME"/>
    <property type="match status" value="1"/>
</dbReference>
<dbReference type="CDD" id="cd11339">
    <property type="entry name" value="AmyAc_bac_CMD_like_2"/>
    <property type="match status" value="1"/>
</dbReference>
<dbReference type="Gene3D" id="3.20.20.80">
    <property type="entry name" value="Glycosidases"/>
    <property type="match status" value="2"/>
</dbReference>
<dbReference type="EMBL" id="CP115965">
    <property type="protein sequence ID" value="WZW99196.1"/>
    <property type="molecule type" value="Genomic_DNA"/>
</dbReference>
<dbReference type="SUPFAM" id="SSF51445">
    <property type="entry name" value="(Trans)glycosidases"/>
    <property type="match status" value="2"/>
</dbReference>
<dbReference type="Proteomes" id="UP001434337">
    <property type="component" value="Chromosome"/>
</dbReference>
<dbReference type="InterPro" id="IPR014756">
    <property type="entry name" value="Ig_E-set"/>
</dbReference>
<name>A0ABZ3C9E7_9ACTN</name>
<dbReference type="InterPro" id="IPR017853">
    <property type="entry name" value="GH"/>
</dbReference>
<dbReference type="SUPFAM" id="SSF51011">
    <property type="entry name" value="Glycosyl hydrolase domain"/>
    <property type="match status" value="1"/>
</dbReference>
<evidence type="ECO:0000259" key="3">
    <source>
        <dbReference type="SMART" id="SM00642"/>
    </source>
</evidence>
<dbReference type="InterPro" id="IPR013783">
    <property type="entry name" value="Ig-like_fold"/>
</dbReference>
<evidence type="ECO:0000313" key="4">
    <source>
        <dbReference type="EMBL" id="WZW99196.1"/>
    </source>
</evidence>
<dbReference type="InterPro" id="IPR006047">
    <property type="entry name" value="GH13_cat_dom"/>
</dbReference>
<dbReference type="InterPro" id="IPR054409">
    <property type="entry name" value="X25_BaPul-like"/>
</dbReference>
<evidence type="ECO:0000256" key="2">
    <source>
        <dbReference type="SAM" id="SignalP"/>
    </source>
</evidence>
<dbReference type="Pfam" id="PF11852">
    <property type="entry name" value="Pullul_strch_C"/>
    <property type="match status" value="1"/>
</dbReference>
<dbReference type="CDD" id="cd11341">
    <property type="entry name" value="AmyAc_Pullulanase_LD-like"/>
    <property type="match status" value="1"/>
</dbReference>
<dbReference type="CDD" id="cd02860">
    <property type="entry name" value="E_set_Pullulanase"/>
    <property type="match status" value="1"/>
</dbReference>
<dbReference type="Pfam" id="PF02922">
    <property type="entry name" value="CBM_48"/>
    <property type="match status" value="1"/>
</dbReference>
<dbReference type="InterPro" id="IPR013780">
    <property type="entry name" value="Glyco_hydro_b"/>
</dbReference>
<dbReference type="InterPro" id="IPR011839">
    <property type="entry name" value="Pullul_strch"/>
</dbReference>
<feature type="domain" description="Glycosyl hydrolase family 13 catalytic" evidence="3">
    <location>
        <begin position="164"/>
        <end position="618"/>
    </location>
</feature>
<evidence type="ECO:0000313" key="5">
    <source>
        <dbReference type="Proteomes" id="UP001434337"/>
    </source>
</evidence>
<dbReference type="NCBIfam" id="TIGR02103">
    <property type="entry name" value="pullul_strch"/>
    <property type="match status" value="1"/>
</dbReference>
<gene>
    <name evidence="4" type="primary">pulA</name>
    <name evidence="4" type="ORF">PCC79_03065</name>
</gene>
<dbReference type="InterPro" id="IPR004193">
    <property type="entry name" value="Glyco_hydro_13_N"/>
</dbReference>
<sequence>MSRPHRVLATSLAVALAVATASAALPTFATAAPASPAPAAPRTVTLVGNLQDELGCSEDWQPTCAATALTLKPDTTTTYAADFAVPAGTWEYKVALDGAWDESHPSTNLPLVLQGPASLTFSYDDETHAVGVRPAELSGPATDADAALALTSLREPVTREQFYFVMADRFANGDPSNDTGGLTGDRLATGFDPTDKGFYHGGDLAGISERLDYIEGLGTTAIWLTPSFKNRPVQGSGADASAGYHGYWITDFTQIDPHLGTNEEMKQLIDAAHARGMKVYFDIITNHTADVIDYAEGQYSYLTKEAAPYTDAAGTVFDDRDYINQPFPALDPATSFPYTPVFRTEADAGVKVPAWLNDRTLYHNRGDSTWSGESNTYGDFVGLDDLFTERPEVVDGMIDIYSTWADFGIDGFRIDTVKHVNLEFWQEFSPRVLAAARENNEDFFMFGEVYDSTPSYLSEFTTAGQLQAVIDFGFQARSIGFARGNATTELRSFYAADDYYTDPDSNAYQLPTFTGNHDMGRAAMMLAGAGHTGDDLLQRVELSNELMFLTRGQPVVYYGDEQGFIGSGGDKDARQDMFATQVAQYAAEPVVGGPSGARDRYDTTHPLYRQIAALGDLTERHPALADGAQIHRYASNDAGVFAVSRIDATENVEYLVVANNAPTAQDVTLATYSPRMMFRGIYGTNGRLFSDADARVHVTVPPLSAVVYRAARALAPRQEAPAVALTTPSAGAVVGGRAEVAASVPENAFVQVTFAQRPVGTTDWTVLGTDDNAPYRVFHDVSTLPQGTLVEYRAVLRDHAGNVSASSTYGIVGEATTPGGDGGPGPVGPVEQPGAVSVPGSHNAAMGCAGDWQPACAEAQLALDAKDSVWKRTYDAGTLPAGDHEYKAAIDNGWDENYGAGGVPSGANITYTADGGPVTFYYEHARHYATSDAEGPIITAPGSLQSELGCPGDWDPSCMLPWLIDPDADGTYTFATTALPAGNYEVKVAHGLSWDEDYGAGGEPGGANIGFSVPSAGLLVTFSYDLASHVLTVTSAEAGVAPDLTSAKAHWLTRDLIAWPADGIADPARMSWRMHWSRTGGLAIDAEDITGGRSALLTLDPAGLPASVLESHPHLAGYLALRLDPRAARQAAELLRGQVAVGMYDDLGRLRDASGVQIPGVLDALYAAPAQRTRLGVAFTGRTPRLTVWAPTAQQVTLLTWPAGGDGDPVRVRMWRSGDGTWSVRGAADWVGREYVYEVSVFVPATGAVETNLVTDPYAVGLTLNSQRSVVVDLRDQRWQPEQWRTASAPALRDEVDQTIYELHVRDFSMADPDVPDELRGSYLAFAENGYGRRHLEALADAGLNTVHLLPTFDIASIEEDPARQTTPDCDLASFAPDSSEQQRCVTAQADTDAFNWGYDPWHFMTPEGSYASTAAAADGGNRVAEFRTMVGALHDSGLRVVLDQVFNHTAESGQGAKSVFDRIVPGYYHRLNAMGQVETSTCCQNVATEHAMAQKLMVDAVVLWARDYKVDGFRFDLMGHHSQANMAAVRAALDALTPARDGVDGRAVTLYGEGWNFGEVADDARFPQARQGALDGTSIATFNDRLRDGVRGGGPFDDDPRTDLGFASGGSSANDTDLVQIGLAGNLREFGLRSQETGELTTGAGISYNGDPAGYASDPDEIVNYVDAHDNETLFDMLTYKLPADTPMAERVRLNNVALATTSLSQSVSFWHAGTDLLRSKSLDRDSYNSGDWFNRLDFTMTDNGFGRGLPPEGANGGKWAIMRPLLADPSLKPTPADIQTSAAMAEDLLRLRFSTDLFRLGDADLVEQKVSFPVSGTDAGDPQVIVMRIDDTVGVDVDPRLRNVVVVFNASGAAIEQPVPGLAGASLRLSDVQANGADPVVQTATWDAASATAHVPAHTVAVFVQQQS</sequence>
<reference evidence="4 5" key="1">
    <citation type="journal article" date="2023" name="Environ Microbiome">
        <title>A coral-associated actinobacterium mitigates coral bleaching under heat stress.</title>
        <authorList>
            <person name="Li J."/>
            <person name="Zou Y."/>
            <person name="Li Q."/>
            <person name="Zhang J."/>
            <person name="Bourne D.G."/>
            <person name="Lyu Y."/>
            <person name="Liu C."/>
            <person name="Zhang S."/>
        </authorList>
    </citation>
    <scope>NUCLEOTIDE SEQUENCE [LARGE SCALE GENOMIC DNA]</scope>
    <source>
        <strain evidence="4 5">SCSIO 13291</strain>
    </source>
</reference>